<evidence type="ECO:0000256" key="3">
    <source>
        <dbReference type="ARBA" id="ARBA00022692"/>
    </source>
</evidence>
<dbReference type="GO" id="GO:0016020">
    <property type="term" value="C:membrane"/>
    <property type="evidence" value="ECO:0007669"/>
    <property type="project" value="UniProtKB-SubCell"/>
</dbReference>
<keyword evidence="3 6" id="KW-0812">Transmembrane</keyword>
<dbReference type="PANTHER" id="PTHR12560:SF0">
    <property type="entry name" value="LD18904P"/>
    <property type="match status" value="1"/>
</dbReference>
<comment type="subcellular location">
    <subcellularLocation>
        <location evidence="1">Membrane</location>
        <topology evidence="1">Multi-pass membrane protein</topology>
    </subcellularLocation>
</comment>
<comment type="caution">
    <text evidence="10">The sequence shown here is derived from an EMBL/GenBank/DDBJ whole genome shotgun (WGS) entry which is preliminary data.</text>
</comment>
<accession>A0A9P7YQQ3</accession>
<feature type="transmembrane region" description="Helical" evidence="8">
    <location>
        <begin position="366"/>
        <end position="385"/>
    </location>
</feature>
<name>A0A9P7YQQ3_9HELO</name>
<dbReference type="InterPro" id="IPR016439">
    <property type="entry name" value="Lag1/Lac1-like"/>
</dbReference>
<feature type="compositionally biased region" description="Basic and acidic residues" evidence="7">
    <location>
        <begin position="472"/>
        <end position="489"/>
    </location>
</feature>
<comment type="similarity">
    <text evidence="2">Belongs to the sphingosine N-acyltransferase family.</text>
</comment>
<evidence type="ECO:0000256" key="8">
    <source>
        <dbReference type="SAM" id="Phobius"/>
    </source>
</evidence>
<evidence type="ECO:0000256" key="6">
    <source>
        <dbReference type="PROSITE-ProRule" id="PRU00205"/>
    </source>
</evidence>
<protein>
    <submittedName>
        <fullName evidence="10">TLC domain-containing protein</fullName>
    </submittedName>
</protein>
<dbReference type="PROSITE" id="PS50922">
    <property type="entry name" value="TLC"/>
    <property type="match status" value="1"/>
</dbReference>
<keyword evidence="11" id="KW-1185">Reference proteome</keyword>
<evidence type="ECO:0000313" key="10">
    <source>
        <dbReference type="EMBL" id="KAG9237647.1"/>
    </source>
</evidence>
<keyword evidence="5 6" id="KW-0472">Membrane</keyword>
<proteinExistence type="inferred from homology"/>
<feature type="transmembrane region" description="Helical" evidence="8">
    <location>
        <begin position="164"/>
        <end position="182"/>
    </location>
</feature>
<dbReference type="GO" id="GO:0046513">
    <property type="term" value="P:ceramide biosynthetic process"/>
    <property type="evidence" value="ECO:0007669"/>
    <property type="project" value="InterPro"/>
</dbReference>
<feature type="domain" description="TLC" evidence="9">
    <location>
        <begin position="158"/>
        <end position="395"/>
    </location>
</feature>
<gene>
    <name evidence="10" type="ORF">BJ875DRAFT_481066</name>
</gene>
<dbReference type="Pfam" id="PF03798">
    <property type="entry name" value="TRAM_LAG1_CLN8"/>
    <property type="match status" value="1"/>
</dbReference>
<evidence type="ECO:0000256" key="7">
    <source>
        <dbReference type="SAM" id="MobiDB-lite"/>
    </source>
</evidence>
<evidence type="ECO:0000256" key="2">
    <source>
        <dbReference type="ARBA" id="ARBA00009808"/>
    </source>
</evidence>
<sequence>MGDDLTAIPVSDTQISVAQGWSPQSNNVTLTENDFANGRNGGIERSPMYSAKKAKKIDGPLEIVCGWVVEHQIGLAVNLLMLLSLTHMCFPRARRHTRKFFQLSYYNPDTGEYCAGWNDAWMISFWVVVVTGLRAAVMDYILTPIAKRGGVKTPRDQARFAEQAWLLVFYSFFWPLGVYIWANSDYWLNLKNLWTNWPNREMGGLSKWYILVQYAFWLQQIMVINIEERRKDHWQMFTHHIVTIVLVFTSYGYHQTKVANLILCMMDVGDLILAVAKCLKYLGFGLICDVIFGLFMASWVCARHVAYLMICYSVWSDIPATINYGCYKGKKGSIIGPFAPPDRFGHLFQPFRDPEGIVCFNHNIKWGFLSALLFLQCITIMWFAMICKVAYKVVQGGQADDVRSDDEEEANNEDDYDLEDKIPPFQRVAEFEQQPNEEEVGVEAINLRGRVSNASRYKKNTTSASGVSIPGHSDRKELLGRIGCDHKGD</sequence>
<dbReference type="EMBL" id="MU251382">
    <property type="protein sequence ID" value="KAG9237647.1"/>
    <property type="molecule type" value="Genomic_DNA"/>
</dbReference>
<feature type="compositionally biased region" description="Polar residues" evidence="7">
    <location>
        <begin position="456"/>
        <end position="466"/>
    </location>
</feature>
<dbReference type="OrthoDB" id="537032at2759"/>
<keyword evidence="4 8" id="KW-1133">Transmembrane helix</keyword>
<evidence type="ECO:0000259" key="9">
    <source>
        <dbReference type="PROSITE" id="PS50922"/>
    </source>
</evidence>
<evidence type="ECO:0000256" key="4">
    <source>
        <dbReference type="ARBA" id="ARBA00022989"/>
    </source>
</evidence>
<organism evidence="10 11">
    <name type="scientific">Amylocarpus encephaloides</name>
    <dbReference type="NCBI Taxonomy" id="45428"/>
    <lineage>
        <taxon>Eukaryota</taxon>
        <taxon>Fungi</taxon>
        <taxon>Dikarya</taxon>
        <taxon>Ascomycota</taxon>
        <taxon>Pezizomycotina</taxon>
        <taxon>Leotiomycetes</taxon>
        <taxon>Helotiales</taxon>
        <taxon>Helotiales incertae sedis</taxon>
        <taxon>Amylocarpus</taxon>
    </lineage>
</organism>
<evidence type="ECO:0000313" key="11">
    <source>
        <dbReference type="Proteomes" id="UP000824998"/>
    </source>
</evidence>
<evidence type="ECO:0000256" key="1">
    <source>
        <dbReference type="ARBA" id="ARBA00004141"/>
    </source>
</evidence>
<feature type="transmembrane region" description="Helical" evidence="8">
    <location>
        <begin position="120"/>
        <end position="143"/>
    </location>
</feature>
<dbReference type="PANTHER" id="PTHR12560">
    <property type="entry name" value="LONGEVITY ASSURANCE FACTOR 1 LAG1"/>
    <property type="match status" value="1"/>
</dbReference>
<dbReference type="InterPro" id="IPR006634">
    <property type="entry name" value="TLC-dom"/>
</dbReference>
<evidence type="ECO:0000256" key="5">
    <source>
        <dbReference type="ARBA" id="ARBA00023136"/>
    </source>
</evidence>
<reference evidence="10" key="1">
    <citation type="journal article" date="2021" name="IMA Fungus">
        <title>Genomic characterization of three marine fungi, including Emericellopsis atlantica sp. nov. with signatures of a generalist lifestyle and marine biomass degradation.</title>
        <authorList>
            <person name="Hagestad O.C."/>
            <person name="Hou L."/>
            <person name="Andersen J.H."/>
            <person name="Hansen E.H."/>
            <person name="Altermark B."/>
            <person name="Li C."/>
            <person name="Kuhnert E."/>
            <person name="Cox R.J."/>
            <person name="Crous P.W."/>
            <person name="Spatafora J.W."/>
            <person name="Lail K."/>
            <person name="Amirebrahimi M."/>
            <person name="Lipzen A."/>
            <person name="Pangilinan J."/>
            <person name="Andreopoulos W."/>
            <person name="Hayes R.D."/>
            <person name="Ng V."/>
            <person name="Grigoriev I.V."/>
            <person name="Jackson S.A."/>
            <person name="Sutton T.D.S."/>
            <person name="Dobson A.D.W."/>
            <person name="Rama T."/>
        </authorList>
    </citation>
    <scope>NUCLEOTIDE SEQUENCE</scope>
    <source>
        <strain evidence="10">TRa018bII</strain>
    </source>
</reference>
<feature type="transmembrane region" description="Helical" evidence="8">
    <location>
        <begin position="236"/>
        <end position="253"/>
    </location>
</feature>
<dbReference type="SMART" id="SM00724">
    <property type="entry name" value="TLC"/>
    <property type="match status" value="1"/>
</dbReference>
<dbReference type="Proteomes" id="UP000824998">
    <property type="component" value="Unassembled WGS sequence"/>
</dbReference>
<feature type="transmembrane region" description="Helical" evidence="8">
    <location>
        <begin position="202"/>
        <end position="224"/>
    </location>
</feature>
<feature type="region of interest" description="Disordered" evidence="7">
    <location>
        <begin position="456"/>
        <end position="489"/>
    </location>
</feature>
<dbReference type="AlphaFoldDB" id="A0A9P7YQQ3"/>
<dbReference type="GO" id="GO:0050291">
    <property type="term" value="F:sphingosine N-acyltransferase activity"/>
    <property type="evidence" value="ECO:0007669"/>
    <property type="project" value="InterPro"/>
</dbReference>